<accession>A0A353UA07</accession>
<evidence type="ECO:0000313" key="2">
    <source>
        <dbReference type="EMBL" id="QFG51251.1"/>
    </source>
</evidence>
<dbReference type="RefSeq" id="WP_056970269.1">
    <property type="nucleotide sequence ID" value="NZ_AP014808.1"/>
</dbReference>
<dbReference type="GeneID" id="78212989"/>
<gene>
    <name evidence="2" type="ORF">LA749_04285</name>
</gene>
<feature type="transmembrane region" description="Helical" evidence="1">
    <location>
        <begin position="20"/>
        <end position="40"/>
    </location>
</feature>
<keyword evidence="1" id="KW-0812">Transmembrane</keyword>
<keyword evidence="1" id="KW-1133">Transmembrane helix</keyword>
<organism evidence="2 3">
    <name type="scientific">Lactobacillus acetotolerans</name>
    <dbReference type="NCBI Taxonomy" id="1600"/>
    <lineage>
        <taxon>Bacteria</taxon>
        <taxon>Bacillati</taxon>
        <taxon>Bacillota</taxon>
        <taxon>Bacilli</taxon>
        <taxon>Lactobacillales</taxon>
        <taxon>Lactobacillaceae</taxon>
        <taxon>Lactobacillus</taxon>
    </lineage>
</organism>
<protein>
    <submittedName>
        <fullName evidence="2">Uncharacterized protein</fullName>
    </submittedName>
</protein>
<feature type="transmembrane region" description="Helical" evidence="1">
    <location>
        <begin position="46"/>
        <end position="64"/>
    </location>
</feature>
<sequence length="120" mass="14172">MSKIGHKIKQIPILKKLNQYQAMSVIWWSLLVAILPLLFSLLSIPVIVRVGLLFIIINCFISYHVGKLIEKLHLKFWWLLLLPILFCLIVMIRFANYNLLFGLIYLIFEIFGLMNKHIYN</sequence>
<dbReference type="EMBL" id="CP044496">
    <property type="protein sequence ID" value="QFG51251.1"/>
    <property type="molecule type" value="Genomic_DNA"/>
</dbReference>
<dbReference type="OrthoDB" id="2314051at2"/>
<proteinExistence type="predicted"/>
<keyword evidence="1" id="KW-0472">Membrane</keyword>
<evidence type="ECO:0000313" key="3">
    <source>
        <dbReference type="Proteomes" id="UP000325393"/>
    </source>
</evidence>
<evidence type="ECO:0000256" key="1">
    <source>
        <dbReference type="SAM" id="Phobius"/>
    </source>
</evidence>
<feature type="transmembrane region" description="Helical" evidence="1">
    <location>
        <begin position="76"/>
        <end position="94"/>
    </location>
</feature>
<dbReference type="Proteomes" id="UP000325393">
    <property type="component" value="Chromosome"/>
</dbReference>
<reference evidence="2 3" key="1">
    <citation type="submission" date="2019-09" db="EMBL/GenBank/DDBJ databases">
        <title>Genome sequencing of Lactobacillus acetotolerans.</title>
        <authorList>
            <person name="Kim K."/>
        </authorList>
    </citation>
    <scope>NUCLEOTIDE SEQUENCE [LARGE SCALE GENOMIC DNA]</scope>
    <source>
        <strain evidence="2 3">LA749</strain>
    </source>
</reference>
<name>A0A353UA07_9LACO</name>
<dbReference type="AlphaFoldDB" id="A0A353UA07"/>
<feature type="transmembrane region" description="Helical" evidence="1">
    <location>
        <begin position="100"/>
        <end position="119"/>
    </location>
</feature>